<dbReference type="InterPro" id="IPR031982">
    <property type="entry name" value="PilE-like"/>
</dbReference>
<dbReference type="EMBL" id="QGTJ01000006">
    <property type="protein sequence ID" value="PWV61038.1"/>
    <property type="molecule type" value="Genomic_DNA"/>
</dbReference>
<dbReference type="Proteomes" id="UP000246569">
    <property type="component" value="Unassembled WGS sequence"/>
</dbReference>
<keyword evidence="1" id="KW-0812">Transmembrane</keyword>
<name>A0A317MTJ0_9GAMM</name>
<evidence type="ECO:0000256" key="1">
    <source>
        <dbReference type="SAM" id="Phobius"/>
    </source>
</evidence>
<dbReference type="GO" id="GO:0043683">
    <property type="term" value="P:type IV pilus assembly"/>
    <property type="evidence" value="ECO:0007669"/>
    <property type="project" value="InterPro"/>
</dbReference>
<dbReference type="InterPro" id="IPR045584">
    <property type="entry name" value="Pilin-like"/>
</dbReference>
<dbReference type="NCBIfam" id="TIGR02532">
    <property type="entry name" value="IV_pilin_GFxxxE"/>
    <property type="match status" value="1"/>
</dbReference>
<accession>A0A317MTJ0</accession>
<dbReference type="Pfam" id="PF07963">
    <property type="entry name" value="N_methyl"/>
    <property type="match status" value="1"/>
</dbReference>
<gene>
    <name evidence="2" type="ORF">C7443_10652</name>
</gene>
<keyword evidence="1" id="KW-0472">Membrane</keyword>
<dbReference type="Pfam" id="PF16732">
    <property type="entry name" value="ComP_DUS"/>
    <property type="match status" value="1"/>
</dbReference>
<organism evidence="2 3">
    <name type="scientific">Plasticicumulans acidivorans</name>
    <dbReference type="NCBI Taxonomy" id="886464"/>
    <lineage>
        <taxon>Bacteria</taxon>
        <taxon>Pseudomonadati</taxon>
        <taxon>Pseudomonadota</taxon>
        <taxon>Gammaproteobacteria</taxon>
        <taxon>Candidatus Competibacteraceae</taxon>
        <taxon>Plasticicumulans</taxon>
    </lineage>
</organism>
<proteinExistence type="predicted"/>
<comment type="caution">
    <text evidence="2">The sequence shown here is derived from an EMBL/GenBank/DDBJ whole genome shotgun (WGS) entry which is preliminary data.</text>
</comment>
<keyword evidence="1" id="KW-1133">Transmembrane helix</keyword>
<evidence type="ECO:0000313" key="3">
    <source>
        <dbReference type="Proteomes" id="UP000246569"/>
    </source>
</evidence>
<dbReference type="OrthoDB" id="5296638at2"/>
<dbReference type="RefSeq" id="WP_110018716.1">
    <property type="nucleotide sequence ID" value="NZ_QGTJ01000006.1"/>
</dbReference>
<dbReference type="InterPro" id="IPR012902">
    <property type="entry name" value="N_methyl_site"/>
</dbReference>
<reference evidence="2 3" key="1">
    <citation type="submission" date="2018-05" db="EMBL/GenBank/DDBJ databases">
        <title>Genomic Encyclopedia of Type Strains, Phase IV (KMG-IV): sequencing the most valuable type-strain genomes for metagenomic binning, comparative biology and taxonomic classification.</title>
        <authorList>
            <person name="Goeker M."/>
        </authorList>
    </citation>
    <scope>NUCLEOTIDE SEQUENCE [LARGE SCALE GENOMIC DNA]</scope>
    <source>
        <strain evidence="2 3">DSM 23606</strain>
    </source>
</reference>
<dbReference type="AlphaFoldDB" id="A0A317MTJ0"/>
<dbReference type="Gene3D" id="3.30.700.10">
    <property type="entry name" value="Glycoprotein, Type 4 Pilin"/>
    <property type="match status" value="1"/>
</dbReference>
<keyword evidence="3" id="KW-1185">Reference proteome</keyword>
<protein>
    <submittedName>
        <fullName evidence="2">Type IV pilus assembly protein PilE</fullName>
    </submittedName>
</protein>
<evidence type="ECO:0000313" key="2">
    <source>
        <dbReference type="EMBL" id="PWV61038.1"/>
    </source>
</evidence>
<sequence length="132" mass="14178">MNNPPRRSRGFSLIELVIAMAITAILAVVALPSYRQYMIRSHRSAAQAQMMDIANREQQYFLATRTYAAAATLTASGYALPSEVAAFYSFTITLQAGPPPGYIITFTPSGTQASDGALTLNSAGVKSPADKW</sequence>
<feature type="transmembrane region" description="Helical" evidence="1">
    <location>
        <begin position="12"/>
        <end position="34"/>
    </location>
</feature>
<dbReference type="PROSITE" id="PS00409">
    <property type="entry name" value="PROKAR_NTER_METHYL"/>
    <property type="match status" value="1"/>
</dbReference>
<dbReference type="SUPFAM" id="SSF54523">
    <property type="entry name" value="Pili subunits"/>
    <property type="match status" value="1"/>
</dbReference>